<evidence type="ECO:0000313" key="3">
    <source>
        <dbReference type="Proteomes" id="UP000443090"/>
    </source>
</evidence>
<dbReference type="AlphaFoldDB" id="A0A8H8S449"/>
<gene>
    <name evidence="2" type="ORF">LOCC1_G003777</name>
</gene>
<evidence type="ECO:0000313" key="2">
    <source>
        <dbReference type="EMBL" id="TVY46417.1"/>
    </source>
</evidence>
<proteinExistence type="predicted"/>
<evidence type="ECO:0000256" key="1">
    <source>
        <dbReference type="SAM" id="MobiDB-lite"/>
    </source>
</evidence>
<feature type="compositionally biased region" description="Basic and acidic residues" evidence="1">
    <location>
        <begin position="146"/>
        <end position="169"/>
    </location>
</feature>
<dbReference type="EMBL" id="QGMI01000149">
    <property type="protein sequence ID" value="TVY46417.1"/>
    <property type="molecule type" value="Genomic_DNA"/>
</dbReference>
<reference evidence="2 3" key="1">
    <citation type="submission" date="2018-05" db="EMBL/GenBank/DDBJ databases">
        <title>Genome sequencing and assembly of the regulated plant pathogen Lachnellula willkommii and related sister species for the development of diagnostic species identification markers.</title>
        <authorList>
            <person name="Giroux E."/>
            <person name="Bilodeau G."/>
        </authorList>
    </citation>
    <scope>NUCLEOTIDE SEQUENCE [LARGE SCALE GENOMIC DNA]</scope>
    <source>
        <strain evidence="2 3">CBS 160.35</strain>
    </source>
</reference>
<name>A0A8H8S449_9HELO</name>
<dbReference type="OrthoDB" id="3438962at2759"/>
<protein>
    <submittedName>
        <fullName evidence="2">Uncharacterized protein</fullName>
    </submittedName>
</protein>
<keyword evidence="3" id="KW-1185">Reference proteome</keyword>
<organism evidence="2 3">
    <name type="scientific">Lachnellula occidentalis</name>
    <dbReference type="NCBI Taxonomy" id="215460"/>
    <lineage>
        <taxon>Eukaryota</taxon>
        <taxon>Fungi</taxon>
        <taxon>Dikarya</taxon>
        <taxon>Ascomycota</taxon>
        <taxon>Pezizomycotina</taxon>
        <taxon>Leotiomycetes</taxon>
        <taxon>Helotiales</taxon>
        <taxon>Lachnaceae</taxon>
        <taxon>Lachnellula</taxon>
    </lineage>
</organism>
<accession>A0A8H8S449</accession>
<feature type="region of interest" description="Disordered" evidence="1">
    <location>
        <begin position="40"/>
        <end position="111"/>
    </location>
</feature>
<comment type="caution">
    <text evidence="2">The sequence shown here is derived from an EMBL/GenBank/DDBJ whole genome shotgun (WGS) entry which is preliminary data.</text>
</comment>
<sequence length="187" mass="19701">MLMAWKKGSTFFTILRITRVSHSTLSAHFHIHLSQFRTPTMSATKNQSPLSSARGAGTTFGANDTSPESTATPAMSVGMATAAGHGDHPKDNADDSNATLPGSKVGPQNEDLEGDQMRAAGEGEVMQAQFDKKNAGWGEQNSLTSDLDRQKAEQKAAREDIKAARKGGETVDGGAGNRVENEGIGSV</sequence>
<feature type="region of interest" description="Disordered" evidence="1">
    <location>
        <begin position="134"/>
        <end position="187"/>
    </location>
</feature>
<feature type="compositionally biased region" description="Polar residues" evidence="1">
    <location>
        <begin position="40"/>
        <end position="51"/>
    </location>
</feature>
<dbReference type="Proteomes" id="UP000443090">
    <property type="component" value="Unassembled WGS sequence"/>
</dbReference>
<feature type="compositionally biased region" description="Polar residues" evidence="1">
    <location>
        <begin position="60"/>
        <end position="73"/>
    </location>
</feature>